<proteinExistence type="predicted"/>
<feature type="compositionally biased region" description="Basic and acidic residues" evidence="1">
    <location>
        <begin position="10"/>
        <end position="30"/>
    </location>
</feature>
<evidence type="ECO:0000313" key="2">
    <source>
        <dbReference type="EMBL" id="GGD75496.1"/>
    </source>
</evidence>
<protein>
    <submittedName>
        <fullName evidence="2">Uncharacterized protein</fullName>
    </submittedName>
</protein>
<keyword evidence="3" id="KW-1185">Reference proteome</keyword>
<dbReference type="Proteomes" id="UP000614272">
    <property type="component" value="Unassembled WGS sequence"/>
</dbReference>
<dbReference type="EMBL" id="BMGJ01000017">
    <property type="protein sequence ID" value="GGD75496.1"/>
    <property type="molecule type" value="Genomic_DNA"/>
</dbReference>
<reference evidence="3" key="1">
    <citation type="journal article" date="2019" name="Int. J. Syst. Evol. Microbiol.">
        <title>The Global Catalogue of Microorganisms (GCM) 10K type strain sequencing project: providing services to taxonomists for standard genome sequencing and annotation.</title>
        <authorList>
            <consortium name="The Broad Institute Genomics Platform"/>
            <consortium name="The Broad Institute Genome Sequencing Center for Infectious Disease"/>
            <person name="Wu L."/>
            <person name="Ma J."/>
        </authorList>
    </citation>
    <scope>NUCLEOTIDE SEQUENCE [LARGE SCALE GENOMIC DNA]</scope>
    <source>
        <strain evidence="3">CGMCC 1.12923</strain>
    </source>
</reference>
<gene>
    <name evidence="2" type="ORF">GCM10011357_33180</name>
</gene>
<dbReference type="RefSeq" id="WP_099036201.1">
    <property type="nucleotide sequence ID" value="NZ_BMGJ01000017.1"/>
</dbReference>
<accession>A0ABQ1RRC3</accession>
<name>A0ABQ1RRC3_9ALTE</name>
<feature type="region of interest" description="Disordered" evidence="1">
    <location>
        <begin position="1"/>
        <end position="62"/>
    </location>
</feature>
<organism evidence="2 3">
    <name type="scientific">Lacimicrobium alkaliphilum</name>
    <dbReference type="NCBI Taxonomy" id="1526571"/>
    <lineage>
        <taxon>Bacteria</taxon>
        <taxon>Pseudomonadati</taxon>
        <taxon>Pseudomonadota</taxon>
        <taxon>Gammaproteobacteria</taxon>
        <taxon>Alteromonadales</taxon>
        <taxon>Alteromonadaceae</taxon>
        <taxon>Lacimicrobium</taxon>
    </lineage>
</organism>
<evidence type="ECO:0000313" key="3">
    <source>
        <dbReference type="Proteomes" id="UP000614272"/>
    </source>
</evidence>
<comment type="caution">
    <text evidence="2">The sequence shown here is derived from an EMBL/GenBank/DDBJ whole genome shotgun (WGS) entry which is preliminary data.</text>
</comment>
<sequence length="62" mass="6817">MKQDSGTSKQDPHTGKEHRRSEKLSHHDAEVASPEEGSLCGEEDPGSALESLIDDEKDKNSR</sequence>
<evidence type="ECO:0000256" key="1">
    <source>
        <dbReference type="SAM" id="MobiDB-lite"/>
    </source>
</evidence>